<protein>
    <submittedName>
        <fullName evidence="1">Uncharacterized protein</fullName>
    </submittedName>
</protein>
<gene>
    <name evidence="1" type="ORF">METZ01_LOCUS232236</name>
</gene>
<name>A0A382GWZ0_9ZZZZ</name>
<dbReference type="AlphaFoldDB" id="A0A382GWZ0"/>
<dbReference type="PROSITE" id="PS51257">
    <property type="entry name" value="PROKAR_LIPOPROTEIN"/>
    <property type="match status" value="1"/>
</dbReference>
<reference evidence="1" key="1">
    <citation type="submission" date="2018-05" db="EMBL/GenBank/DDBJ databases">
        <authorList>
            <person name="Lanie J.A."/>
            <person name="Ng W.-L."/>
            <person name="Kazmierczak K.M."/>
            <person name="Andrzejewski T.M."/>
            <person name="Davidsen T.M."/>
            <person name="Wayne K.J."/>
            <person name="Tettelin H."/>
            <person name="Glass J.I."/>
            <person name="Rusch D."/>
            <person name="Podicherti R."/>
            <person name="Tsui H.-C.T."/>
            <person name="Winkler M.E."/>
        </authorList>
    </citation>
    <scope>NUCLEOTIDE SEQUENCE</scope>
</reference>
<evidence type="ECO:0000313" key="1">
    <source>
        <dbReference type="EMBL" id="SVB79382.1"/>
    </source>
</evidence>
<dbReference type="EMBL" id="UINC01057811">
    <property type="protein sequence ID" value="SVB79382.1"/>
    <property type="molecule type" value="Genomic_DNA"/>
</dbReference>
<accession>A0A382GWZ0</accession>
<sequence length="246" mass="28527">MKKIINPLIFLSCIFFLASCGSPEKNTDVNDQASIPQEEVEKIKTLLDSLIIKNIEKDAIDRTIKEKYPILSKYTEEFVFLSKSTVYLYYEGLSSGGLWDKPGARNFGGLRIADISFANGPVPAECIAQKSLEGGRNYFYIILENGLQGWMGRPYIMKDKKGKEFLMPNPLTGEKIRENLEVNYDFLTQDNFSRNNYERYIPSYDSINWDRNIPERYRVEGYRMYEQAMLDGYDQFDSLVSQYMGY</sequence>
<proteinExistence type="predicted"/>
<organism evidence="1">
    <name type="scientific">marine metagenome</name>
    <dbReference type="NCBI Taxonomy" id="408172"/>
    <lineage>
        <taxon>unclassified sequences</taxon>
        <taxon>metagenomes</taxon>
        <taxon>ecological metagenomes</taxon>
    </lineage>
</organism>